<protein>
    <recommendedName>
        <fullName evidence="5">DUF4834 family protein</fullName>
    </recommendedName>
</protein>
<evidence type="ECO:0000256" key="1">
    <source>
        <dbReference type="SAM" id="MobiDB-lite"/>
    </source>
</evidence>
<accession>A0A4S5BPK0</accession>
<comment type="caution">
    <text evidence="3">The sequence shown here is derived from an EMBL/GenBank/DDBJ whole genome shotgun (WGS) entry which is preliminary data.</text>
</comment>
<evidence type="ECO:0008006" key="5">
    <source>
        <dbReference type="Google" id="ProtNLM"/>
    </source>
</evidence>
<feature type="compositionally biased region" description="Basic and acidic residues" evidence="1">
    <location>
        <begin position="97"/>
        <end position="106"/>
    </location>
</feature>
<dbReference type="OrthoDB" id="8795784at2"/>
<evidence type="ECO:0000256" key="2">
    <source>
        <dbReference type="SAM" id="Phobius"/>
    </source>
</evidence>
<sequence length="106" mass="11660">MNKLLATLLSAVLLIMGLIAGTALFFVLLFVFVAVWASFKLRQLWARMTGKPMVQPFSAGRFDPRYGFQQAYSSVRKSNSAAGSAAHRGQIQDVTDVEPRAPSRPD</sequence>
<evidence type="ECO:0000313" key="3">
    <source>
        <dbReference type="EMBL" id="THJ34229.1"/>
    </source>
</evidence>
<dbReference type="RefSeq" id="WP_136405904.1">
    <property type="nucleotide sequence ID" value="NZ_JARXRQ010000002.1"/>
</dbReference>
<proteinExistence type="predicted"/>
<keyword evidence="2" id="KW-1133">Transmembrane helix</keyword>
<keyword evidence="2" id="KW-0812">Transmembrane</keyword>
<feature type="region of interest" description="Disordered" evidence="1">
    <location>
        <begin position="79"/>
        <end position="106"/>
    </location>
</feature>
<keyword evidence="4" id="KW-1185">Reference proteome</keyword>
<dbReference type="EMBL" id="SSWX01000007">
    <property type="protein sequence ID" value="THJ34229.1"/>
    <property type="molecule type" value="Genomic_DNA"/>
</dbReference>
<organism evidence="3 4">
    <name type="scientific">Lampropedia aestuarii</name>
    <dbReference type="NCBI Taxonomy" id="2562762"/>
    <lineage>
        <taxon>Bacteria</taxon>
        <taxon>Pseudomonadati</taxon>
        <taxon>Pseudomonadota</taxon>
        <taxon>Betaproteobacteria</taxon>
        <taxon>Burkholderiales</taxon>
        <taxon>Comamonadaceae</taxon>
        <taxon>Lampropedia</taxon>
    </lineage>
</organism>
<name>A0A4S5BPK0_9BURK</name>
<dbReference type="Proteomes" id="UP000306236">
    <property type="component" value="Unassembled WGS sequence"/>
</dbReference>
<feature type="transmembrane region" description="Helical" evidence="2">
    <location>
        <begin position="12"/>
        <end position="39"/>
    </location>
</feature>
<keyword evidence="2" id="KW-0472">Membrane</keyword>
<evidence type="ECO:0000313" key="4">
    <source>
        <dbReference type="Proteomes" id="UP000306236"/>
    </source>
</evidence>
<reference evidence="3 4" key="1">
    <citation type="submission" date="2019-04" db="EMBL/GenBank/DDBJ databases">
        <title>Lampropedia sp YIM MLB12 draf genome.</title>
        <authorList>
            <person name="Wang Y.-X."/>
        </authorList>
    </citation>
    <scope>NUCLEOTIDE SEQUENCE [LARGE SCALE GENOMIC DNA]</scope>
    <source>
        <strain evidence="3 4">YIM MLB12</strain>
    </source>
</reference>
<dbReference type="AlphaFoldDB" id="A0A4S5BPK0"/>
<gene>
    <name evidence="3" type="ORF">E8K88_06795</name>
</gene>